<sequence length="122" mass="14391">MSIINETHTQPLTKDEAYKMINLLIPFLNDPQNKREIDESQKQYFITTQEPEVWRKHPKLPLEISSWGRVYRLAFIDAANCIREGKILNLSDNKKGHIAINFKRDGKPNKRLNVRKLIEETF</sequence>
<dbReference type="EMBL" id="VHIV01000014">
    <property type="protein sequence ID" value="TPV37919.1"/>
    <property type="molecule type" value="Genomic_DNA"/>
</dbReference>
<accession>A0AC61SXW7</accession>
<reference evidence="1" key="1">
    <citation type="submission" date="2019-06" db="EMBL/GenBank/DDBJ databases">
        <title>Draft genome sequence of Bacillus sp. strain MHSD28.</title>
        <authorList>
            <person name="Makuwa S.C."/>
            <person name="Serepa-Dlamini M.H."/>
        </authorList>
    </citation>
    <scope>NUCLEOTIDE SEQUENCE</scope>
    <source>
        <strain evidence="1">MHSD28</strain>
    </source>
</reference>
<keyword evidence="2" id="KW-1185">Reference proteome</keyword>
<protein>
    <submittedName>
        <fullName evidence="1">Uncharacterized protein</fullName>
    </submittedName>
</protein>
<gene>
    <name evidence="1" type="ORF">FJ659_27995</name>
</gene>
<evidence type="ECO:0000313" key="2">
    <source>
        <dbReference type="Proteomes" id="UP000317636"/>
    </source>
</evidence>
<name>A0AC61SXW7_9BACI</name>
<comment type="caution">
    <text evidence="1">The sequence shown here is derived from an EMBL/GenBank/DDBJ whole genome shotgun (WGS) entry which is preliminary data.</text>
</comment>
<evidence type="ECO:0000313" key="1">
    <source>
        <dbReference type="EMBL" id="TPV37919.1"/>
    </source>
</evidence>
<proteinExistence type="predicted"/>
<organism evidence="1 2">
    <name type="scientific">Bacillus dicomae</name>
    <dbReference type="NCBI Taxonomy" id="3088378"/>
    <lineage>
        <taxon>Bacteria</taxon>
        <taxon>Bacillati</taxon>
        <taxon>Bacillota</taxon>
        <taxon>Bacilli</taxon>
        <taxon>Bacillales</taxon>
        <taxon>Bacillaceae</taxon>
        <taxon>Bacillus</taxon>
        <taxon>Bacillus cereus group</taxon>
    </lineage>
</organism>
<dbReference type="Proteomes" id="UP000317636">
    <property type="component" value="Unassembled WGS sequence"/>
</dbReference>